<proteinExistence type="inferred from homology"/>
<comment type="similarity">
    <text evidence="3">Belongs to the peptidase M24B family.</text>
</comment>
<dbReference type="InterPro" id="IPR001131">
    <property type="entry name" value="Peptidase_M24B_aminopep-P_CS"/>
</dbReference>
<evidence type="ECO:0000256" key="1">
    <source>
        <dbReference type="ARBA" id="ARBA00022723"/>
    </source>
</evidence>
<dbReference type="RefSeq" id="WP_015919144.1">
    <property type="nucleotide sequence ID" value="NC_011978.1"/>
</dbReference>
<dbReference type="CDD" id="cd01092">
    <property type="entry name" value="APP-like"/>
    <property type="match status" value="1"/>
</dbReference>
<reference evidence="6 7" key="1">
    <citation type="journal article" date="2009" name="Biosci. Biotechnol. Biochem.">
        <title>WeGAS: a web-based microbial genome annotation system.</title>
        <authorList>
            <person name="Lee D."/>
            <person name="Seo H."/>
            <person name="Park C."/>
            <person name="Park K."/>
        </authorList>
    </citation>
    <scope>NUCLEOTIDE SEQUENCE [LARGE SCALE GENOMIC DNA]</scope>
    <source>
        <strain evidence="7">ATCC 49049 / DSM 4359 / NBRC 107923 / NS-E</strain>
    </source>
</reference>
<dbReference type="FunFam" id="3.90.230.10:FF:000014">
    <property type="entry name" value="Aminopeptidase P family protein"/>
    <property type="match status" value="1"/>
</dbReference>
<dbReference type="MEROPS" id="M24.031"/>
<dbReference type="Pfam" id="PF00557">
    <property type="entry name" value="Peptidase_M24"/>
    <property type="match status" value="1"/>
</dbReference>
<dbReference type="InterPro" id="IPR000994">
    <property type="entry name" value="Pept_M24"/>
</dbReference>
<dbReference type="InterPro" id="IPR050659">
    <property type="entry name" value="Peptidase_M24B"/>
</dbReference>
<feature type="domain" description="Creatinase N-terminal" evidence="5">
    <location>
        <begin position="3"/>
        <end position="133"/>
    </location>
</feature>
<evidence type="ECO:0000256" key="3">
    <source>
        <dbReference type="RuleBase" id="RU000590"/>
    </source>
</evidence>
<evidence type="ECO:0000259" key="4">
    <source>
        <dbReference type="Pfam" id="PF00557"/>
    </source>
</evidence>
<evidence type="ECO:0000259" key="5">
    <source>
        <dbReference type="Pfam" id="PF01321"/>
    </source>
</evidence>
<protein>
    <submittedName>
        <fullName evidence="6">Aminopeptidase P</fullName>
    </submittedName>
</protein>
<dbReference type="Proteomes" id="UP000000445">
    <property type="component" value="Chromosome"/>
</dbReference>
<dbReference type="PANTHER" id="PTHR46112">
    <property type="entry name" value="AMINOPEPTIDASE"/>
    <property type="match status" value="1"/>
</dbReference>
<organism evidence="6 7">
    <name type="scientific">Thermotoga neapolitana (strain ATCC 49049 / DSM 4359 / NBRC 107923 / NS-E)</name>
    <dbReference type="NCBI Taxonomy" id="309803"/>
    <lineage>
        <taxon>Bacteria</taxon>
        <taxon>Thermotogati</taxon>
        <taxon>Thermotogota</taxon>
        <taxon>Thermotogae</taxon>
        <taxon>Thermotogales</taxon>
        <taxon>Thermotogaceae</taxon>
        <taxon>Thermotoga</taxon>
    </lineage>
</organism>
<dbReference type="InterPro" id="IPR000587">
    <property type="entry name" value="Creatinase_N"/>
</dbReference>
<keyword evidence="6" id="KW-0031">Aminopeptidase</keyword>
<dbReference type="STRING" id="309803.CTN_0649"/>
<dbReference type="Pfam" id="PF01321">
    <property type="entry name" value="Creatinase_N"/>
    <property type="match status" value="1"/>
</dbReference>
<evidence type="ECO:0000313" key="6">
    <source>
        <dbReference type="EMBL" id="ACM22825.1"/>
    </source>
</evidence>
<feature type="domain" description="Peptidase M24" evidence="4">
    <location>
        <begin position="140"/>
        <end position="343"/>
    </location>
</feature>
<dbReference type="eggNOG" id="COG0006">
    <property type="taxonomic scope" value="Bacteria"/>
</dbReference>
<dbReference type="GO" id="GO:0004177">
    <property type="term" value="F:aminopeptidase activity"/>
    <property type="evidence" value="ECO:0007669"/>
    <property type="project" value="UniProtKB-KW"/>
</dbReference>
<keyword evidence="7" id="KW-1185">Reference proteome</keyword>
<keyword evidence="6" id="KW-0645">Protease</keyword>
<dbReference type="GO" id="GO:0046872">
    <property type="term" value="F:metal ion binding"/>
    <property type="evidence" value="ECO:0007669"/>
    <property type="project" value="UniProtKB-KW"/>
</dbReference>
<dbReference type="SUPFAM" id="SSF53092">
    <property type="entry name" value="Creatinase/prolidase N-terminal domain"/>
    <property type="match status" value="1"/>
</dbReference>
<evidence type="ECO:0000256" key="2">
    <source>
        <dbReference type="ARBA" id="ARBA00022801"/>
    </source>
</evidence>
<dbReference type="PANTHER" id="PTHR46112:SF3">
    <property type="entry name" value="AMINOPEPTIDASE YPDF"/>
    <property type="match status" value="1"/>
</dbReference>
<evidence type="ECO:0000313" key="7">
    <source>
        <dbReference type="Proteomes" id="UP000000445"/>
    </source>
</evidence>
<keyword evidence="2" id="KW-0378">Hydrolase</keyword>
<dbReference type="PROSITE" id="PS00491">
    <property type="entry name" value="PROLINE_PEPTIDASE"/>
    <property type="match status" value="1"/>
</dbReference>
<accession>B9K792</accession>
<dbReference type="AlphaFoldDB" id="B9K792"/>
<dbReference type="InterPro" id="IPR036005">
    <property type="entry name" value="Creatinase/aminopeptidase-like"/>
</dbReference>
<dbReference type="Gene3D" id="3.40.350.10">
    <property type="entry name" value="Creatinase/prolidase N-terminal domain"/>
    <property type="match status" value="1"/>
</dbReference>
<gene>
    <name evidence="6" type="ordered locus">CTN_0649</name>
</gene>
<dbReference type="Gene3D" id="3.90.230.10">
    <property type="entry name" value="Creatinase/methionine aminopeptidase superfamily"/>
    <property type="match status" value="1"/>
</dbReference>
<sequence>MERADRAMELAMKKGADAFLIVNVENSSRASSIYFSGFTGSFSIILISESARLLITDPRYTSQAKQETDFEVREVKDGDFIGVLKNVVKDLNIKVIALEEERLSLSMFRKISTALGKRKFIGFDDEVKSLRMIKDEKEIEKIKQAIEISERAFLETIQQIRAGTTEKEIAALLEYTMKKEGAEKTAFDSIVASGWRSALPHGKPTEKVVERGDVIVIDFGAVYENYCADITRVVCIGEPSDRVKEIHGIVLEAQERALKNAKAGLTGKQLDSFAREFIVEKGYGEFFGHSLGHGIGLEVHEGPAVSFRNESSLPENAVVTIEPGIYLEGEFGIRIEEDVVLKEQGCEILTTLPRSIFVV</sequence>
<dbReference type="EMBL" id="CP000916">
    <property type="protein sequence ID" value="ACM22825.1"/>
    <property type="molecule type" value="Genomic_DNA"/>
</dbReference>
<dbReference type="InterPro" id="IPR029149">
    <property type="entry name" value="Creatin/AminoP/Spt16_N"/>
</dbReference>
<dbReference type="HOGENOM" id="CLU_017266_4_0_0"/>
<name>B9K792_THENN</name>
<dbReference type="KEGG" id="tna:CTN_0649"/>
<keyword evidence="1 3" id="KW-0479">Metal-binding</keyword>
<dbReference type="SUPFAM" id="SSF55920">
    <property type="entry name" value="Creatinase/aminopeptidase"/>
    <property type="match status" value="1"/>
</dbReference>